<keyword evidence="5" id="KW-0680">Restriction system</keyword>
<dbReference type="EMBL" id="JACHFF010000001">
    <property type="protein sequence ID" value="MBB6423228.1"/>
    <property type="molecule type" value="Genomic_DNA"/>
</dbReference>
<dbReference type="PIRSF" id="PIRSF015855">
    <property type="entry name" value="TypeIII_Mtase_mKpnI"/>
    <property type="match status" value="1"/>
</dbReference>
<dbReference type="InterPro" id="IPR002052">
    <property type="entry name" value="DNA_methylase_N6_adenine_CS"/>
</dbReference>
<dbReference type="EC" id="2.1.1.72" evidence="8"/>
<keyword evidence="3 7" id="KW-0808">Transferase</keyword>
<keyword evidence="4" id="KW-0949">S-adenosyl-L-methionine</keyword>
<dbReference type="Gene3D" id="3.40.50.150">
    <property type="entry name" value="Vaccinia Virus protein VP39"/>
    <property type="match status" value="1"/>
</dbReference>
<reference evidence="8 10" key="2">
    <citation type="submission" date="2020-08" db="EMBL/GenBank/DDBJ databases">
        <title>Genomic Encyclopedia of Type Strains, Phase IV (KMG-IV): sequencing the most valuable type-strain genomes for metagenomic binning, comparative biology and taxonomic classification.</title>
        <authorList>
            <person name="Goeker M."/>
        </authorList>
    </citation>
    <scope>NUCLEOTIDE SEQUENCE [LARGE SCALE GENOMIC DNA]</scope>
    <source>
        <strain evidence="8 10">DSM 22419</strain>
    </source>
</reference>
<comment type="caution">
    <text evidence="7">The sequence shown here is derived from an EMBL/GenBank/DDBJ whole genome shotgun (WGS) entry which is preliminary data.</text>
</comment>
<dbReference type="InterPro" id="IPR002941">
    <property type="entry name" value="DNA_methylase_N4/N6"/>
</dbReference>
<evidence type="ECO:0000256" key="2">
    <source>
        <dbReference type="ARBA" id="ARBA00022603"/>
    </source>
</evidence>
<dbReference type="GO" id="GO:0003677">
    <property type="term" value="F:DNA binding"/>
    <property type="evidence" value="ECO:0007669"/>
    <property type="project" value="InterPro"/>
</dbReference>
<evidence type="ECO:0000313" key="8">
    <source>
        <dbReference type="EMBL" id="MBB6423228.1"/>
    </source>
</evidence>
<evidence type="ECO:0000256" key="1">
    <source>
        <dbReference type="ARBA" id="ARBA00006594"/>
    </source>
</evidence>
<dbReference type="RefSeq" id="WP_184282590.1">
    <property type="nucleotide sequence ID" value="NZ_BMCO01000001.1"/>
</dbReference>
<dbReference type="InterPro" id="IPR029063">
    <property type="entry name" value="SAM-dependent_MTases_sf"/>
</dbReference>
<evidence type="ECO:0000313" key="10">
    <source>
        <dbReference type="Proteomes" id="UP000545588"/>
    </source>
</evidence>
<dbReference type="PRINTS" id="PR00506">
    <property type="entry name" value="D21N6MTFRASE"/>
</dbReference>
<name>A0A6V7RRN7_9STAP</name>
<evidence type="ECO:0000256" key="5">
    <source>
        <dbReference type="ARBA" id="ARBA00022747"/>
    </source>
</evidence>
<dbReference type="InterPro" id="IPR002295">
    <property type="entry name" value="N4/N6-MTase_EcoPI_Mod-like"/>
</dbReference>
<comment type="similarity">
    <text evidence="1">Belongs to the N(4)/N(6)-methyltransferase family.</text>
</comment>
<dbReference type="PROSITE" id="PS00092">
    <property type="entry name" value="N6_MTASE"/>
    <property type="match status" value="1"/>
</dbReference>
<evidence type="ECO:0000256" key="3">
    <source>
        <dbReference type="ARBA" id="ARBA00022679"/>
    </source>
</evidence>
<keyword evidence="2 7" id="KW-0489">Methyltransferase</keyword>
<protein>
    <submittedName>
        <fullName evidence="8">Adenine-specific DNA-methyltransferase</fullName>
        <ecNumber evidence="8">2.1.1.72</ecNumber>
    </submittedName>
    <submittedName>
        <fullName evidence="7">Putative methyltransferase</fullName>
    </submittedName>
</protein>
<dbReference type="Pfam" id="PF01555">
    <property type="entry name" value="N6_N4_Mtase"/>
    <property type="match status" value="1"/>
</dbReference>
<accession>A0A6V7RRN7</accession>
<feature type="domain" description="DNA methylase N-4/N-6" evidence="6">
    <location>
        <begin position="112"/>
        <end position="434"/>
    </location>
</feature>
<dbReference type="EMBL" id="CAJEWA010000008">
    <property type="protein sequence ID" value="CAD2081922.1"/>
    <property type="molecule type" value="Genomic_DNA"/>
</dbReference>
<dbReference type="SUPFAM" id="SSF53335">
    <property type="entry name" value="S-adenosyl-L-methionine-dependent methyltransferases"/>
    <property type="match status" value="1"/>
</dbReference>
<sequence>MEKIDGKSLDLREDSIDKLKQLFPDTVTEGEQINFEKLKAILTDDLDESNEKYTFTWNGKSKAMRIANTPTNGTLKPVLDKSKEWGTTENLYIEGDNLEVLKLLQKSYSNKIKVIYIDPPYNTGNDFVYNDKFSDILENYLNQTGQVNEDGYKLSTNQESSGRFHSDWLNMIYPRLKVARNLLKHNGVIFLSIDDNEYVNLKKVCDEIFGENNFVGTFLWNKSQNPPSLSHTIRRKFEYVLCYKKDTLSEKLFGGVMSGGDSPLYNGGNPVSILKFPPKSVSFNISDGVYKKSNDSMIDLVQPVEIKDSVNRNELILKGQFRWSQETLINELSNGTEIIVKSDKFSPRYARKGDRMMVPSDLLSMKENEVNTNEKGRKEIEVLFGENIFSFPKPTSLIEYLINTVTYNSKDDIILDFFSGSGTTAHATMNLNVEDNGQRKYIMVQLPEKLNEDSSAYKDGFNTIPDIAIERINRAGNKIIEENPDLENKLDIGYKYFKLDKSNIKKWNVDEDNIEDELTLFTDNFEEGSTHDDIVYELLLKQGIELTVPSEKVTFTDTSIFIIANGAMFVVIGNNIDETIAEYIRDYESIFNKDEDSEIVVAFQDIGFEDDSAKLNTFEILKAAGFKDENIFTI</sequence>
<evidence type="ECO:0000259" key="6">
    <source>
        <dbReference type="Pfam" id="PF01555"/>
    </source>
</evidence>
<dbReference type="AlphaFoldDB" id="A0A6V7RRN7"/>
<organism evidence="7 9">
    <name type="scientific">Jeotgalicoccus coquinae</name>
    <dbReference type="NCBI Taxonomy" id="709509"/>
    <lineage>
        <taxon>Bacteria</taxon>
        <taxon>Bacillati</taxon>
        <taxon>Bacillota</taxon>
        <taxon>Bacilli</taxon>
        <taxon>Bacillales</taxon>
        <taxon>Staphylococcaceae</taxon>
        <taxon>Jeotgalicoccus</taxon>
    </lineage>
</organism>
<evidence type="ECO:0000313" key="9">
    <source>
        <dbReference type="Proteomes" id="UP000534001"/>
    </source>
</evidence>
<keyword evidence="10" id="KW-1185">Reference proteome</keyword>
<evidence type="ECO:0000313" key="7">
    <source>
        <dbReference type="EMBL" id="CAD2081922.1"/>
    </source>
</evidence>
<proteinExistence type="inferred from homology"/>
<gene>
    <name evidence="8" type="ORF">HNR41_001154</name>
    <name evidence="7" type="ORF">JEOCOQ751_02229</name>
</gene>
<dbReference type="Proteomes" id="UP000545588">
    <property type="component" value="Unassembled WGS sequence"/>
</dbReference>
<dbReference type="GO" id="GO:0008170">
    <property type="term" value="F:N-methyltransferase activity"/>
    <property type="evidence" value="ECO:0007669"/>
    <property type="project" value="InterPro"/>
</dbReference>
<evidence type="ECO:0000256" key="4">
    <source>
        <dbReference type="ARBA" id="ARBA00022691"/>
    </source>
</evidence>
<reference evidence="7 9" key="1">
    <citation type="submission" date="2020-07" db="EMBL/GenBank/DDBJ databases">
        <authorList>
            <person name="Criscuolo A."/>
        </authorList>
    </citation>
    <scope>NUCLEOTIDE SEQUENCE [LARGE SCALE GENOMIC DNA]</scope>
    <source>
        <strain evidence="7">CIP111751</strain>
    </source>
</reference>
<dbReference type="GO" id="GO:0009007">
    <property type="term" value="F:site-specific DNA-methyltransferase (adenine-specific) activity"/>
    <property type="evidence" value="ECO:0007669"/>
    <property type="project" value="UniProtKB-EC"/>
</dbReference>
<dbReference type="Proteomes" id="UP000534001">
    <property type="component" value="Unassembled WGS sequence"/>
</dbReference>
<dbReference type="GO" id="GO:0032259">
    <property type="term" value="P:methylation"/>
    <property type="evidence" value="ECO:0007669"/>
    <property type="project" value="UniProtKB-KW"/>
</dbReference>
<dbReference type="GO" id="GO:0009307">
    <property type="term" value="P:DNA restriction-modification system"/>
    <property type="evidence" value="ECO:0007669"/>
    <property type="project" value="UniProtKB-KW"/>
</dbReference>